<comment type="caution">
    <text evidence="10">The sequence shown here is derived from an EMBL/GenBank/DDBJ whole genome shotgun (WGS) entry which is preliminary data.</text>
</comment>
<protein>
    <recommendedName>
        <fullName evidence="3 8">Histidinol-phosphatase</fullName>
        <shortName evidence="8">HolPase</shortName>
        <ecNumber evidence="3 8">3.1.3.15</ecNumber>
    </recommendedName>
</protein>
<evidence type="ECO:0000256" key="4">
    <source>
        <dbReference type="ARBA" id="ARBA00022605"/>
    </source>
</evidence>
<name>A0ABW4CTP4_9LACO</name>
<dbReference type="EMBL" id="JBHTOG010000054">
    <property type="protein sequence ID" value="MFD1433061.1"/>
    <property type="molecule type" value="Genomic_DNA"/>
</dbReference>
<dbReference type="Gene3D" id="3.20.20.140">
    <property type="entry name" value="Metal-dependent hydrolases"/>
    <property type="match status" value="1"/>
</dbReference>
<evidence type="ECO:0000256" key="7">
    <source>
        <dbReference type="ARBA" id="ARBA00049158"/>
    </source>
</evidence>
<keyword evidence="11" id="KW-1185">Reference proteome</keyword>
<dbReference type="Proteomes" id="UP001597192">
    <property type="component" value="Unassembled WGS sequence"/>
</dbReference>
<evidence type="ECO:0000256" key="1">
    <source>
        <dbReference type="ARBA" id="ARBA00004970"/>
    </source>
</evidence>
<reference evidence="11" key="1">
    <citation type="journal article" date="2019" name="Int. J. Syst. Evol. Microbiol.">
        <title>The Global Catalogue of Microorganisms (GCM) 10K type strain sequencing project: providing services to taxonomists for standard genome sequencing and annotation.</title>
        <authorList>
            <consortium name="The Broad Institute Genomics Platform"/>
            <consortium name="The Broad Institute Genome Sequencing Center for Infectious Disease"/>
            <person name="Wu L."/>
            <person name="Ma J."/>
        </authorList>
    </citation>
    <scope>NUCLEOTIDE SEQUENCE [LARGE SCALE GENOMIC DNA]</scope>
    <source>
        <strain evidence="11">CCM 8947</strain>
    </source>
</reference>
<evidence type="ECO:0000256" key="3">
    <source>
        <dbReference type="ARBA" id="ARBA00013085"/>
    </source>
</evidence>
<dbReference type="InterPro" id="IPR004013">
    <property type="entry name" value="PHP_dom"/>
</dbReference>
<evidence type="ECO:0000256" key="6">
    <source>
        <dbReference type="ARBA" id="ARBA00023102"/>
    </source>
</evidence>
<evidence type="ECO:0000256" key="2">
    <source>
        <dbReference type="ARBA" id="ARBA00009152"/>
    </source>
</evidence>
<comment type="pathway">
    <text evidence="1 8">Amino-acid biosynthesis; L-histidine biosynthesis; L-histidine from 5-phospho-alpha-D-ribose 1-diphosphate: step 8/9.</text>
</comment>
<dbReference type="NCBIfam" id="NF005597">
    <property type="entry name" value="PRK07329.1"/>
    <property type="match status" value="1"/>
</dbReference>
<comment type="similarity">
    <text evidence="2 8">Belongs to the PHP hydrolase family. HisK subfamily.</text>
</comment>
<organism evidence="10 11">
    <name type="scientific">Lacticaseibacillus yichunensis</name>
    <dbReference type="NCBI Taxonomy" id="2486015"/>
    <lineage>
        <taxon>Bacteria</taxon>
        <taxon>Bacillati</taxon>
        <taxon>Bacillota</taxon>
        <taxon>Bacilli</taxon>
        <taxon>Lactobacillales</taxon>
        <taxon>Lactobacillaceae</taxon>
        <taxon>Lacticaseibacillus</taxon>
    </lineage>
</organism>
<keyword evidence="4 8" id="KW-0028">Amino-acid biosynthesis</keyword>
<gene>
    <name evidence="10" type="ORF">ACFQ47_10325</name>
</gene>
<dbReference type="Pfam" id="PF02811">
    <property type="entry name" value="PHP"/>
    <property type="match status" value="1"/>
</dbReference>
<keyword evidence="6 8" id="KW-0368">Histidine biosynthesis</keyword>
<dbReference type="PANTHER" id="PTHR21039">
    <property type="entry name" value="HISTIDINOL PHOSPHATASE-RELATED"/>
    <property type="match status" value="1"/>
</dbReference>
<evidence type="ECO:0000313" key="10">
    <source>
        <dbReference type="EMBL" id="MFD1433061.1"/>
    </source>
</evidence>
<sequence>MYYDQHVHTYFSFDSQAPFEGYLHQSQAPLVTTDHLEMANPDDAGHNDLPNQLAYQQKRAELRGAFPNRILTGVECGYYAPCLKETYDYLRRADYDLVLLSFHHDGHHDFQDDFFQSVPKRAHVENYYQLMAAGVAEFEGADVLAHFDYGLRVLDVTPAELTAWVKPQLMTIFRMAVAKHLAFEVNTKSMFLWGNEALYETALPWYQEAGGTLFTLGSDAHSNDKYEMDFDRAKAFLHRHGVTQLATYQQHTPHLVDF</sequence>
<dbReference type="EC" id="3.1.3.15" evidence="3 8"/>
<dbReference type="RefSeq" id="WP_125698342.1">
    <property type="nucleotide sequence ID" value="NZ_JBHTOG010000054.1"/>
</dbReference>
<comment type="catalytic activity">
    <reaction evidence="7 8">
        <text>L-histidinol phosphate + H2O = L-histidinol + phosphate</text>
        <dbReference type="Rhea" id="RHEA:14465"/>
        <dbReference type="ChEBI" id="CHEBI:15377"/>
        <dbReference type="ChEBI" id="CHEBI:43474"/>
        <dbReference type="ChEBI" id="CHEBI:57699"/>
        <dbReference type="ChEBI" id="CHEBI:57980"/>
        <dbReference type="EC" id="3.1.3.15"/>
    </reaction>
</comment>
<accession>A0ABW4CTP4</accession>
<dbReference type="InterPro" id="IPR010140">
    <property type="entry name" value="Histidinol_P_phosphatase_HisJ"/>
</dbReference>
<keyword evidence="5 8" id="KW-0378">Hydrolase</keyword>
<evidence type="ECO:0000313" key="11">
    <source>
        <dbReference type="Proteomes" id="UP001597192"/>
    </source>
</evidence>
<evidence type="ECO:0000259" key="9">
    <source>
        <dbReference type="Pfam" id="PF02811"/>
    </source>
</evidence>
<proteinExistence type="inferred from homology"/>
<evidence type="ECO:0000256" key="8">
    <source>
        <dbReference type="RuleBase" id="RU366003"/>
    </source>
</evidence>
<dbReference type="InterPro" id="IPR016195">
    <property type="entry name" value="Pol/histidinol_Pase-like"/>
</dbReference>
<feature type="domain" description="PHP" evidence="9">
    <location>
        <begin position="4"/>
        <end position="187"/>
    </location>
</feature>
<dbReference type="PANTHER" id="PTHR21039:SF0">
    <property type="entry name" value="HISTIDINOL-PHOSPHATASE"/>
    <property type="match status" value="1"/>
</dbReference>
<evidence type="ECO:0000256" key="5">
    <source>
        <dbReference type="ARBA" id="ARBA00022801"/>
    </source>
</evidence>
<dbReference type="SUPFAM" id="SSF89550">
    <property type="entry name" value="PHP domain-like"/>
    <property type="match status" value="1"/>
</dbReference>